<gene>
    <name evidence="2" type="ORF">AKO1_009482</name>
</gene>
<dbReference type="PROSITE" id="PS50848">
    <property type="entry name" value="START"/>
    <property type="match status" value="1"/>
</dbReference>
<dbReference type="Proteomes" id="UP001431209">
    <property type="component" value="Unassembled WGS sequence"/>
</dbReference>
<dbReference type="InterPro" id="IPR051213">
    <property type="entry name" value="START_lipid_transfer"/>
</dbReference>
<dbReference type="PANTHER" id="PTHR19308">
    <property type="entry name" value="PHOSPHATIDYLCHOLINE TRANSFER PROTEIN"/>
    <property type="match status" value="1"/>
</dbReference>
<name>A0AAW2ZM83_9EUKA</name>
<dbReference type="InterPro" id="IPR023393">
    <property type="entry name" value="START-like_dom_sf"/>
</dbReference>
<organism evidence="2 3">
    <name type="scientific">Acrasis kona</name>
    <dbReference type="NCBI Taxonomy" id="1008807"/>
    <lineage>
        <taxon>Eukaryota</taxon>
        <taxon>Discoba</taxon>
        <taxon>Heterolobosea</taxon>
        <taxon>Tetramitia</taxon>
        <taxon>Eutetramitia</taxon>
        <taxon>Acrasidae</taxon>
        <taxon>Acrasis</taxon>
    </lineage>
</organism>
<proteinExistence type="predicted"/>
<dbReference type="CDD" id="cd00177">
    <property type="entry name" value="START"/>
    <property type="match status" value="1"/>
</dbReference>
<dbReference type="GO" id="GO:0008289">
    <property type="term" value="F:lipid binding"/>
    <property type="evidence" value="ECO:0007669"/>
    <property type="project" value="InterPro"/>
</dbReference>
<reference evidence="2 3" key="1">
    <citation type="submission" date="2024-03" db="EMBL/GenBank/DDBJ databases">
        <title>The Acrasis kona genome and developmental transcriptomes reveal deep origins of eukaryotic multicellular pathways.</title>
        <authorList>
            <person name="Sheikh S."/>
            <person name="Fu C.-J."/>
            <person name="Brown M.W."/>
            <person name="Baldauf S.L."/>
        </authorList>
    </citation>
    <scope>NUCLEOTIDE SEQUENCE [LARGE SCALE GENOMIC DNA]</scope>
    <source>
        <strain evidence="2 3">ATCC MYA-3509</strain>
    </source>
</reference>
<feature type="domain" description="START" evidence="1">
    <location>
        <begin position="59"/>
        <end position="214"/>
    </location>
</feature>
<keyword evidence="3" id="KW-1185">Reference proteome</keyword>
<dbReference type="InterPro" id="IPR002913">
    <property type="entry name" value="START_lipid-bd_dom"/>
</dbReference>
<dbReference type="AlphaFoldDB" id="A0AAW2ZM83"/>
<dbReference type="SMART" id="SM00234">
    <property type="entry name" value="START"/>
    <property type="match status" value="1"/>
</dbReference>
<sequence length="214" mass="23651">MKFDDISSIDMDPNTVRSAAENAKKFLKELDASNAYEPLVEAEGAKVEKIPPPPVAGTYRMTGIVNASAKKTFDVLSDVNNTIPLSTSIVKIEVLDEIDEGKLKVIHHEHKAPGFAVSARDFIIVTTSEKENDGSYTIVNASVEHPKKPEVSGFVRGHLIASGYFLYPEGDDKCKLVYIIQTDPKGWIPGWVISMANKQLPETFKRITDFISKQ</sequence>
<dbReference type="SUPFAM" id="SSF55961">
    <property type="entry name" value="Bet v1-like"/>
    <property type="match status" value="1"/>
</dbReference>
<dbReference type="Gene3D" id="3.30.530.20">
    <property type="match status" value="1"/>
</dbReference>
<dbReference type="GO" id="GO:0005737">
    <property type="term" value="C:cytoplasm"/>
    <property type="evidence" value="ECO:0007669"/>
    <property type="project" value="UniProtKB-ARBA"/>
</dbReference>
<protein>
    <submittedName>
        <fullName evidence="2">Steroidogenic acute regulatory protein, mitochondrial</fullName>
    </submittedName>
</protein>
<accession>A0AAW2ZM83</accession>
<evidence type="ECO:0000313" key="2">
    <source>
        <dbReference type="EMBL" id="KAL0490483.1"/>
    </source>
</evidence>
<dbReference type="Pfam" id="PF01852">
    <property type="entry name" value="START"/>
    <property type="match status" value="1"/>
</dbReference>
<evidence type="ECO:0000313" key="3">
    <source>
        <dbReference type="Proteomes" id="UP001431209"/>
    </source>
</evidence>
<dbReference type="PANTHER" id="PTHR19308:SF14">
    <property type="entry name" value="START DOMAIN-CONTAINING PROTEIN"/>
    <property type="match status" value="1"/>
</dbReference>
<evidence type="ECO:0000259" key="1">
    <source>
        <dbReference type="PROSITE" id="PS50848"/>
    </source>
</evidence>
<comment type="caution">
    <text evidence="2">The sequence shown here is derived from an EMBL/GenBank/DDBJ whole genome shotgun (WGS) entry which is preliminary data.</text>
</comment>
<dbReference type="EMBL" id="JAOPGA020001688">
    <property type="protein sequence ID" value="KAL0490483.1"/>
    <property type="molecule type" value="Genomic_DNA"/>
</dbReference>